<dbReference type="Gene3D" id="3.30.56.10">
    <property type="match status" value="2"/>
</dbReference>
<dbReference type="Pfam" id="PF17759">
    <property type="entry name" value="tRNA_synthFbeta"/>
    <property type="match status" value="1"/>
</dbReference>
<evidence type="ECO:0000256" key="6">
    <source>
        <dbReference type="ARBA" id="ARBA00022723"/>
    </source>
</evidence>
<dbReference type="PANTHER" id="PTHR10947:SF0">
    <property type="entry name" value="PHENYLALANINE--TRNA LIGASE BETA SUBUNIT"/>
    <property type="match status" value="1"/>
</dbReference>
<dbReference type="HAMAP" id="MF_00284">
    <property type="entry name" value="Phe_tRNA_synth_beta2"/>
    <property type="match status" value="1"/>
</dbReference>
<dbReference type="InterPro" id="IPR020825">
    <property type="entry name" value="Phe-tRNA_synthase-like_B3/B4"/>
</dbReference>
<evidence type="ECO:0000256" key="1">
    <source>
        <dbReference type="ARBA" id="ARBA00001946"/>
    </source>
</evidence>
<reference evidence="14" key="1">
    <citation type="journal article" date="2022" name="Nat. Microbiol.">
        <title>Unique mobile elements and scalable gene flow at the prokaryote-eukaryote boundary revealed by circularized Asgard archaea genomes.</title>
        <authorList>
            <person name="Wu F."/>
            <person name="Speth D.R."/>
            <person name="Philosof A."/>
            <person name="Cremiere A."/>
            <person name="Narayanan A."/>
            <person name="Barco R.A."/>
            <person name="Connon S.A."/>
            <person name="Amend J.P."/>
            <person name="Antoshechkin I.A."/>
            <person name="Orphan V.J."/>
        </authorList>
    </citation>
    <scope>NUCLEOTIDE SEQUENCE</scope>
    <source>
        <strain evidence="14">PM71</strain>
    </source>
</reference>
<evidence type="ECO:0000256" key="7">
    <source>
        <dbReference type="ARBA" id="ARBA00022741"/>
    </source>
</evidence>
<evidence type="ECO:0000256" key="3">
    <source>
        <dbReference type="ARBA" id="ARBA00007438"/>
    </source>
</evidence>
<dbReference type="InterPro" id="IPR009061">
    <property type="entry name" value="DNA-bd_dom_put_sf"/>
</dbReference>
<feature type="binding site" evidence="12">
    <location>
        <position position="343"/>
    </location>
    <ligand>
        <name>Mg(2+)</name>
        <dbReference type="ChEBI" id="CHEBI:18420"/>
        <note>shared with alpha subunit</note>
    </ligand>
</feature>
<keyword evidence="10 12" id="KW-0648">Protein biosynthesis</keyword>
<protein>
    <recommendedName>
        <fullName evidence="12">Phenylalanine--tRNA ligase beta subunit</fullName>
        <ecNumber evidence="12">6.1.1.20</ecNumber>
    </recommendedName>
    <alternativeName>
        <fullName evidence="12">Phenylalanyl-tRNA synthetase beta subunit</fullName>
        <shortName evidence="12">PheRS</shortName>
    </alternativeName>
</protein>
<evidence type="ECO:0000256" key="4">
    <source>
        <dbReference type="ARBA" id="ARBA00022490"/>
    </source>
</evidence>
<evidence type="ECO:0000256" key="10">
    <source>
        <dbReference type="ARBA" id="ARBA00022917"/>
    </source>
</evidence>
<dbReference type="CDD" id="cd00769">
    <property type="entry name" value="PheRS_beta_core"/>
    <property type="match status" value="1"/>
</dbReference>
<evidence type="ECO:0000259" key="13">
    <source>
        <dbReference type="PROSITE" id="PS51483"/>
    </source>
</evidence>
<dbReference type="Gene3D" id="3.50.40.10">
    <property type="entry name" value="Phenylalanyl-trna Synthetase, Chain B, domain 3"/>
    <property type="match status" value="1"/>
</dbReference>
<dbReference type="GO" id="GO:0000287">
    <property type="term" value="F:magnesium ion binding"/>
    <property type="evidence" value="ECO:0007669"/>
    <property type="project" value="InterPro"/>
</dbReference>
<dbReference type="NCBIfam" id="TIGR00471">
    <property type="entry name" value="pheT_arch"/>
    <property type="match status" value="1"/>
</dbReference>
<dbReference type="EC" id="6.1.1.20" evidence="12"/>
<dbReference type="GO" id="GO:0009328">
    <property type="term" value="C:phenylalanine-tRNA ligase complex"/>
    <property type="evidence" value="ECO:0007669"/>
    <property type="project" value="TreeGrafter"/>
</dbReference>
<gene>
    <name evidence="12 14" type="primary">pheT</name>
    <name evidence="14" type="ORF">K9W45_06125</name>
</gene>
<dbReference type="Pfam" id="PF03484">
    <property type="entry name" value="B5"/>
    <property type="match status" value="1"/>
</dbReference>
<comment type="cofactor">
    <cofactor evidence="1 12">
        <name>Mg(2+)</name>
        <dbReference type="ChEBI" id="CHEBI:18420"/>
    </cofactor>
</comment>
<keyword evidence="6 12" id="KW-0479">Metal-binding</keyword>
<evidence type="ECO:0000256" key="9">
    <source>
        <dbReference type="ARBA" id="ARBA00022842"/>
    </source>
</evidence>
<dbReference type="Gene3D" id="3.30.930.10">
    <property type="entry name" value="Bira Bifunctional Protein, Domain 2"/>
    <property type="match status" value="1"/>
</dbReference>
<evidence type="ECO:0000256" key="8">
    <source>
        <dbReference type="ARBA" id="ARBA00022840"/>
    </source>
</evidence>
<accession>A0A9Y1BMY9</accession>
<dbReference type="GO" id="GO:0005524">
    <property type="term" value="F:ATP binding"/>
    <property type="evidence" value="ECO:0007669"/>
    <property type="project" value="UniProtKB-UniRule"/>
</dbReference>
<name>A0A9Y1BMY9_9ARCH</name>
<dbReference type="EMBL" id="CP084166">
    <property type="protein sequence ID" value="UJG42038.1"/>
    <property type="molecule type" value="Genomic_DNA"/>
</dbReference>
<dbReference type="GO" id="GO:0003723">
    <property type="term" value="F:RNA binding"/>
    <property type="evidence" value="ECO:0007669"/>
    <property type="project" value="InterPro"/>
</dbReference>
<feature type="binding site" evidence="12">
    <location>
        <position position="334"/>
    </location>
    <ligand>
        <name>Mg(2+)</name>
        <dbReference type="ChEBI" id="CHEBI:18420"/>
        <note>shared with alpha subunit</note>
    </ligand>
</feature>
<comment type="subcellular location">
    <subcellularLocation>
        <location evidence="2 12">Cytoplasm</location>
    </subcellularLocation>
</comment>
<keyword evidence="7 12" id="KW-0547">Nucleotide-binding</keyword>
<evidence type="ECO:0000256" key="2">
    <source>
        <dbReference type="ARBA" id="ARBA00004496"/>
    </source>
</evidence>
<comment type="similarity">
    <text evidence="3 12">Belongs to the phenylalanyl-tRNA synthetase beta subunit family. Type 2 subfamily.</text>
</comment>
<evidence type="ECO:0000256" key="11">
    <source>
        <dbReference type="ARBA" id="ARBA00023146"/>
    </source>
</evidence>
<dbReference type="InterPro" id="IPR022918">
    <property type="entry name" value="Phe_tRNA_ligase_beta2_arc"/>
</dbReference>
<keyword evidence="5 12" id="KW-0436">Ligase</keyword>
<dbReference type="SMART" id="SM00874">
    <property type="entry name" value="B5"/>
    <property type="match status" value="1"/>
</dbReference>
<dbReference type="InterPro" id="IPR005147">
    <property type="entry name" value="tRNA_synthase_B5-dom"/>
</dbReference>
<dbReference type="PANTHER" id="PTHR10947">
    <property type="entry name" value="PHENYLALANYL-TRNA SYNTHETASE BETA CHAIN AND LEUCINE-RICH REPEAT-CONTAINING PROTEIN 47"/>
    <property type="match status" value="1"/>
</dbReference>
<comment type="subunit">
    <text evidence="12">Tetramer of two alpha and two beta subunits.</text>
</comment>
<dbReference type="SUPFAM" id="SSF46955">
    <property type="entry name" value="Putative DNA-binding domain"/>
    <property type="match status" value="2"/>
</dbReference>
<dbReference type="SMART" id="SM00873">
    <property type="entry name" value="B3_4"/>
    <property type="match status" value="1"/>
</dbReference>
<dbReference type="InterPro" id="IPR045864">
    <property type="entry name" value="aa-tRNA-synth_II/BPL/LPL"/>
</dbReference>
<dbReference type="InterPro" id="IPR045060">
    <property type="entry name" value="Phe-tRNA-ligase_IIc_bsu"/>
</dbReference>
<evidence type="ECO:0000256" key="12">
    <source>
        <dbReference type="HAMAP-Rule" id="MF_00284"/>
    </source>
</evidence>
<keyword evidence="9 12" id="KW-0460">Magnesium</keyword>
<evidence type="ECO:0000256" key="5">
    <source>
        <dbReference type="ARBA" id="ARBA00022598"/>
    </source>
</evidence>
<dbReference type="SUPFAM" id="SSF55681">
    <property type="entry name" value="Class II aaRS and biotin synthetases"/>
    <property type="match status" value="1"/>
</dbReference>
<dbReference type="InterPro" id="IPR005146">
    <property type="entry name" value="B3/B4_tRNA-bd"/>
</dbReference>
<feature type="domain" description="B5" evidence="13">
    <location>
        <begin position="280"/>
        <end position="356"/>
    </location>
</feature>
<dbReference type="PROSITE" id="PS51483">
    <property type="entry name" value="B5"/>
    <property type="match status" value="1"/>
</dbReference>
<dbReference type="AlphaFoldDB" id="A0A9Y1BMY9"/>
<feature type="binding site" evidence="12">
    <location>
        <position position="340"/>
    </location>
    <ligand>
        <name>Mg(2+)</name>
        <dbReference type="ChEBI" id="CHEBI:18420"/>
        <note>shared with alpha subunit</note>
    </ligand>
</feature>
<evidence type="ECO:0000313" key="14">
    <source>
        <dbReference type="EMBL" id="UJG42038.1"/>
    </source>
</evidence>
<sequence>MVTIKASYTKMLETLGKNLPIEELDRLLSFAKSEIDEYVEEEDMLVIDVKTSNRPDLWIPEGMIREIKGIWGEEKGIPKLELKESDYKVIVDPKLSKSRPFIACAIAKNVTLTDYNIKQLMQLSEKIDHSYGRRRKRSSIGMYNLSMIKSPIEYKVIDKNHKFIPLGYTEPQYLETILETHEKGKEFGYIVKGYGHYPILLSADGLTLSMPPIINSNDVGRVTEETTDMLIEVTGTHLGTVHVVLNILCQTLGDLGAELYNVTIEYPKEILDKTIVTPTIEYEEIKINLKEVNKYLGTKLKPKKVEEVLNKRRFDVKKIEKDMMTVLIPPYRTDILHWVDIAEEIAIGLDYNKMGPTKWKVLTTGGLLPETESENIVRDILVGTGAIEVITNTLTDPEILTANVNIEEDNFVKISNPVSKNYSVIRNMIFPNLINVLSKNTHETYPQIIFEVGEIVKLEEGRTWTQTNAAYMLADTETSFEDAHKVLDQMMKLLETDYNLIETEHPSFIRGRCAEIQVNGKTCGIIGEVNPEVLEKNQIWMPTVGFEIELPLIPSLECKKKYTY</sequence>
<keyword evidence="8 12" id="KW-0067">ATP-binding</keyword>
<dbReference type="GO" id="GO:0004826">
    <property type="term" value="F:phenylalanine-tRNA ligase activity"/>
    <property type="evidence" value="ECO:0007669"/>
    <property type="project" value="UniProtKB-UniRule"/>
</dbReference>
<dbReference type="Proteomes" id="UP001201020">
    <property type="component" value="Chromosome"/>
</dbReference>
<keyword evidence="11 12" id="KW-0030">Aminoacyl-tRNA synthetase</keyword>
<feature type="binding site" evidence="12">
    <location>
        <position position="344"/>
    </location>
    <ligand>
        <name>Mg(2+)</name>
        <dbReference type="ChEBI" id="CHEBI:18420"/>
        <note>shared with alpha subunit</note>
    </ligand>
</feature>
<dbReference type="InterPro" id="IPR041616">
    <property type="entry name" value="PheRS_beta_core"/>
</dbReference>
<dbReference type="GO" id="GO:0006432">
    <property type="term" value="P:phenylalanyl-tRNA aminoacylation"/>
    <property type="evidence" value="ECO:0007669"/>
    <property type="project" value="UniProtKB-UniRule"/>
</dbReference>
<keyword evidence="4 12" id="KW-0963">Cytoplasm</keyword>
<comment type="catalytic activity">
    <reaction evidence="12">
        <text>tRNA(Phe) + L-phenylalanine + ATP = L-phenylalanyl-tRNA(Phe) + AMP + diphosphate + H(+)</text>
        <dbReference type="Rhea" id="RHEA:19413"/>
        <dbReference type="Rhea" id="RHEA-COMP:9668"/>
        <dbReference type="Rhea" id="RHEA-COMP:9699"/>
        <dbReference type="ChEBI" id="CHEBI:15378"/>
        <dbReference type="ChEBI" id="CHEBI:30616"/>
        <dbReference type="ChEBI" id="CHEBI:33019"/>
        <dbReference type="ChEBI" id="CHEBI:58095"/>
        <dbReference type="ChEBI" id="CHEBI:78442"/>
        <dbReference type="ChEBI" id="CHEBI:78531"/>
        <dbReference type="ChEBI" id="CHEBI:456215"/>
        <dbReference type="EC" id="6.1.1.20"/>
    </reaction>
</comment>
<organism evidence="14">
    <name type="scientific">Candidatus Heimdallarchaeum aukensis</name>
    <dbReference type="NCBI Taxonomy" id="2876573"/>
    <lineage>
        <taxon>Archaea</taxon>
        <taxon>Promethearchaeati</taxon>
        <taxon>Candidatus Heimdallarchaeota</taxon>
        <taxon>Candidatus Heimdallarchaeia (ex Rinke et al. 2021) (nom. nud.)</taxon>
        <taxon>Candidatus Heimdallarchaeales</taxon>
        <taxon>Candidatus Heimdallarchaeaceae</taxon>
        <taxon>Candidatus Heimdallarchaeum</taxon>
    </lineage>
</organism>
<dbReference type="InterPro" id="IPR004531">
    <property type="entry name" value="Phe-tRNA-synth_IIc_bsu_arc_euk"/>
</dbReference>
<proteinExistence type="inferred from homology"/>